<dbReference type="SMART" id="SM00184">
    <property type="entry name" value="RING"/>
    <property type="match status" value="1"/>
</dbReference>
<dbReference type="Gene3D" id="3.30.40.10">
    <property type="entry name" value="Zinc/RING finger domain, C3HC4 (zinc finger)"/>
    <property type="match status" value="1"/>
</dbReference>
<evidence type="ECO:0000259" key="4">
    <source>
        <dbReference type="PROSITE" id="PS50089"/>
    </source>
</evidence>
<keyword evidence="3" id="KW-1133">Transmembrane helix</keyword>
<dbReference type="Pfam" id="PF13639">
    <property type="entry name" value="zf-RING_2"/>
    <property type="match status" value="1"/>
</dbReference>
<feature type="compositionally biased region" description="Polar residues" evidence="2">
    <location>
        <begin position="183"/>
        <end position="192"/>
    </location>
</feature>
<name>A0A2N3N764_9PEZI</name>
<feature type="region of interest" description="Disordered" evidence="2">
    <location>
        <begin position="175"/>
        <end position="281"/>
    </location>
</feature>
<keyword evidence="1" id="KW-0479">Metal-binding</keyword>
<feature type="transmembrane region" description="Helical" evidence="3">
    <location>
        <begin position="88"/>
        <end position="113"/>
    </location>
</feature>
<dbReference type="PANTHER" id="PTHR22765:SF434">
    <property type="entry name" value="GB|AAD18119.1-RELATED"/>
    <property type="match status" value="1"/>
</dbReference>
<keyword evidence="1" id="KW-0863">Zinc-finger</keyword>
<keyword evidence="6" id="KW-1185">Reference proteome</keyword>
<sequence length="474" mass="50847">MPVLNQLLAEATHIVARAVEIHARQDSAPTDFFTSAAPSITDSFTTSSVTVGSATPTSAPASTTTPTGGYNGDTGGNGSGGNGGTSPLLFFVALGFGVVFTNLWIIVGVKYCFRYNARNRQMRLNEDGEPVALENMPRPHRRRREKKLMTMDEVNEKFPMMKYKSWVASRIRDGLPATGGVSAPSSRANSVRSIEGVIPSKERESVDEQTAQNASAVNNSRPESTPTAEKDGAKPDRPTTSSAPAGQPSESAQLDTAGTLTRASSHDDDDDDEHINAALPPECYGTNGDTCAICIDTLEDDDDVRGLTCGHAFHAVCVDPWLTSRRACCPLCKADYYTPKPRPPPADGTGTPQDGSDPRRSGANLPATPQPAWYNFREHGVRLFGTSNNTQNRSRRERERRRHGTPQGQAQTQAPAQTAQQTEATETAEQPNNGVFSSLRSRLGQLRRGNGEAGPNEVSPAQLESAVRPTPVGT</sequence>
<evidence type="ECO:0000256" key="3">
    <source>
        <dbReference type="SAM" id="Phobius"/>
    </source>
</evidence>
<comment type="caution">
    <text evidence="5">The sequence shown here is derived from an EMBL/GenBank/DDBJ whole genome shotgun (WGS) entry which is preliminary data.</text>
</comment>
<evidence type="ECO:0000256" key="1">
    <source>
        <dbReference type="PROSITE-ProRule" id="PRU00175"/>
    </source>
</evidence>
<dbReference type="Proteomes" id="UP000233524">
    <property type="component" value="Unassembled WGS sequence"/>
</dbReference>
<dbReference type="InterPro" id="IPR013083">
    <property type="entry name" value="Znf_RING/FYVE/PHD"/>
</dbReference>
<dbReference type="GO" id="GO:0005737">
    <property type="term" value="C:cytoplasm"/>
    <property type="evidence" value="ECO:0007669"/>
    <property type="project" value="TreeGrafter"/>
</dbReference>
<feature type="compositionally biased region" description="Low complexity" evidence="2">
    <location>
        <begin position="405"/>
        <end position="448"/>
    </location>
</feature>
<feature type="compositionally biased region" description="Polar residues" evidence="2">
    <location>
        <begin position="208"/>
        <end position="227"/>
    </location>
</feature>
<dbReference type="EMBL" id="NLAX01000697">
    <property type="protein sequence ID" value="PKS08244.1"/>
    <property type="molecule type" value="Genomic_DNA"/>
</dbReference>
<evidence type="ECO:0000313" key="6">
    <source>
        <dbReference type="Proteomes" id="UP000233524"/>
    </source>
</evidence>
<feature type="compositionally biased region" description="Low complexity" evidence="2">
    <location>
        <begin position="52"/>
        <end position="68"/>
    </location>
</feature>
<dbReference type="InterPro" id="IPR001841">
    <property type="entry name" value="Znf_RING"/>
</dbReference>
<dbReference type="GO" id="GO:0006511">
    <property type="term" value="P:ubiquitin-dependent protein catabolic process"/>
    <property type="evidence" value="ECO:0007669"/>
    <property type="project" value="TreeGrafter"/>
</dbReference>
<dbReference type="OrthoDB" id="8062037at2759"/>
<keyword evidence="3" id="KW-0472">Membrane</keyword>
<dbReference type="STRING" id="41688.A0A2N3N764"/>
<dbReference type="GO" id="GO:0061630">
    <property type="term" value="F:ubiquitin protein ligase activity"/>
    <property type="evidence" value="ECO:0007669"/>
    <property type="project" value="TreeGrafter"/>
</dbReference>
<organism evidence="5 6">
    <name type="scientific">Lomentospora prolificans</name>
    <dbReference type="NCBI Taxonomy" id="41688"/>
    <lineage>
        <taxon>Eukaryota</taxon>
        <taxon>Fungi</taxon>
        <taxon>Dikarya</taxon>
        <taxon>Ascomycota</taxon>
        <taxon>Pezizomycotina</taxon>
        <taxon>Sordariomycetes</taxon>
        <taxon>Hypocreomycetidae</taxon>
        <taxon>Microascales</taxon>
        <taxon>Microascaceae</taxon>
        <taxon>Lomentospora</taxon>
    </lineage>
</organism>
<dbReference type="GO" id="GO:0008270">
    <property type="term" value="F:zinc ion binding"/>
    <property type="evidence" value="ECO:0007669"/>
    <property type="project" value="UniProtKB-KW"/>
</dbReference>
<dbReference type="SUPFAM" id="SSF57850">
    <property type="entry name" value="RING/U-box"/>
    <property type="match status" value="1"/>
</dbReference>
<dbReference type="VEuPathDB" id="FungiDB:jhhlp_005187"/>
<feature type="compositionally biased region" description="Gly residues" evidence="2">
    <location>
        <begin position="69"/>
        <end position="79"/>
    </location>
</feature>
<dbReference type="CDD" id="cd16473">
    <property type="entry name" value="RING-H2_RNF103"/>
    <property type="match status" value="1"/>
</dbReference>
<feature type="domain" description="RING-type" evidence="4">
    <location>
        <begin position="291"/>
        <end position="333"/>
    </location>
</feature>
<dbReference type="InParanoid" id="A0A2N3N764"/>
<keyword evidence="1" id="KW-0862">Zinc</keyword>
<dbReference type="AlphaFoldDB" id="A0A2N3N764"/>
<reference evidence="5 6" key="1">
    <citation type="journal article" date="2017" name="G3 (Bethesda)">
        <title>First Draft Genome Sequence of the Pathogenic Fungus Lomentospora prolificans (Formerly Scedosporium prolificans).</title>
        <authorList>
            <person name="Luo R."/>
            <person name="Zimin A."/>
            <person name="Workman R."/>
            <person name="Fan Y."/>
            <person name="Pertea G."/>
            <person name="Grossman N."/>
            <person name="Wear M.P."/>
            <person name="Jia B."/>
            <person name="Miller H."/>
            <person name="Casadevall A."/>
            <person name="Timp W."/>
            <person name="Zhang S.X."/>
            <person name="Salzberg S.L."/>
        </authorList>
    </citation>
    <scope>NUCLEOTIDE SEQUENCE [LARGE SCALE GENOMIC DNA]</scope>
    <source>
        <strain evidence="5 6">JHH-5317</strain>
    </source>
</reference>
<proteinExistence type="predicted"/>
<feature type="compositionally biased region" description="Basic residues" evidence="2">
    <location>
        <begin position="393"/>
        <end position="404"/>
    </location>
</feature>
<evidence type="ECO:0000256" key="2">
    <source>
        <dbReference type="SAM" id="MobiDB-lite"/>
    </source>
</evidence>
<accession>A0A2N3N764</accession>
<keyword evidence="3" id="KW-0812">Transmembrane</keyword>
<protein>
    <recommendedName>
        <fullName evidence="4">RING-type domain-containing protein</fullName>
    </recommendedName>
</protein>
<feature type="compositionally biased region" description="Basic and acidic residues" evidence="2">
    <location>
        <begin position="228"/>
        <end position="237"/>
    </location>
</feature>
<dbReference type="PROSITE" id="PS50089">
    <property type="entry name" value="ZF_RING_2"/>
    <property type="match status" value="1"/>
</dbReference>
<evidence type="ECO:0000313" key="5">
    <source>
        <dbReference type="EMBL" id="PKS08244.1"/>
    </source>
</evidence>
<dbReference type="FunFam" id="3.30.40.10:FF:000539">
    <property type="entry name" value="Ring finger domain protein"/>
    <property type="match status" value="1"/>
</dbReference>
<dbReference type="InterPro" id="IPR051826">
    <property type="entry name" value="E3_ubiquitin-ligase_domain"/>
</dbReference>
<feature type="region of interest" description="Disordered" evidence="2">
    <location>
        <begin position="339"/>
        <end position="474"/>
    </location>
</feature>
<gene>
    <name evidence="5" type="ORF">jhhlp_005187</name>
</gene>
<dbReference type="PANTHER" id="PTHR22765">
    <property type="entry name" value="RING FINGER AND PROTEASE ASSOCIATED DOMAIN-CONTAINING"/>
    <property type="match status" value="1"/>
</dbReference>
<feature type="compositionally biased region" description="Polar residues" evidence="2">
    <location>
        <begin position="238"/>
        <end position="263"/>
    </location>
</feature>
<feature type="region of interest" description="Disordered" evidence="2">
    <location>
        <begin position="46"/>
        <end position="79"/>
    </location>
</feature>